<accession>A0A1B0C1P4</accession>
<reference evidence="2" key="1">
    <citation type="submission" date="2015-01" db="EMBL/GenBank/DDBJ databases">
        <authorList>
            <person name="Aksoy S."/>
            <person name="Warren W."/>
            <person name="Wilson R.K."/>
        </authorList>
    </citation>
    <scope>NUCLEOTIDE SEQUENCE [LARGE SCALE GENOMIC DNA]</scope>
    <source>
        <strain evidence="2">IAEA</strain>
    </source>
</reference>
<keyword evidence="2" id="KW-1185">Reference proteome</keyword>
<name>A0A1B0C1P4_9MUSC</name>
<dbReference type="AlphaFoldDB" id="A0A1B0C1P4"/>
<dbReference type="Proteomes" id="UP000092460">
    <property type="component" value="Unassembled WGS sequence"/>
</dbReference>
<evidence type="ECO:0000313" key="2">
    <source>
        <dbReference type="Proteomes" id="UP000092460"/>
    </source>
</evidence>
<reference evidence="1" key="2">
    <citation type="submission" date="2020-05" db="UniProtKB">
        <authorList>
            <consortium name="EnsemblMetazoa"/>
        </authorList>
    </citation>
    <scope>IDENTIFICATION</scope>
    <source>
        <strain evidence="1">IAEA</strain>
    </source>
</reference>
<proteinExistence type="predicted"/>
<evidence type="ECO:0000313" key="1">
    <source>
        <dbReference type="EnsemblMetazoa" id="GPPI046730-PA"/>
    </source>
</evidence>
<protein>
    <submittedName>
        <fullName evidence="1">Uncharacterized protein</fullName>
    </submittedName>
</protein>
<dbReference type="EnsemblMetazoa" id="GPPI046730-RA">
    <property type="protein sequence ID" value="GPPI046730-PA"/>
    <property type="gene ID" value="GPPI046730"/>
</dbReference>
<dbReference type="STRING" id="67801.A0A1B0C1P4"/>
<dbReference type="EMBL" id="JXJN01024139">
    <property type="status" value="NOT_ANNOTATED_CDS"/>
    <property type="molecule type" value="Genomic_DNA"/>
</dbReference>
<organism evidence="1 2">
    <name type="scientific">Glossina palpalis gambiensis</name>
    <dbReference type="NCBI Taxonomy" id="67801"/>
    <lineage>
        <taxon>Eukaryota</taxon>
        <taxon>Metazoa</taxon>
        <taxon>Ecdysozoa</taxon>
        <taxon>Arthropoda</taxon>
        <taxon>Hexapoda</taxon>
        <taxon>Insecta</taxon>
        <taxon>Pterygota</taxon>
        <taxon>Neoptera</taxon>
        <taxon>Endopterygota</taxon>
        <taxon>Diptera</taxon>
        <taxon>Brachycera</taxon>
        <taxon>Muscomorpha</taxon>
        <taxon>Hippoboscoidea</taxon>
        <taxon>Glossinidae</taxon>
        <taxon>Glossina</taxon>
    </lineage>
</organism>
<sequence length="149" mass="16759">MLGGRGRSAWRTRSFVNHSPKRYTTRARGRGNHIACTSVFGKSSASKTVFAQPSLNFAKPSLNNLKRLTRFDVSSVRYAQELGLMRAAEVMSKIIEEKDFFEGEFTVNAEVSKTTLEEYMLITEENYATPSEKCLQMIDEDFDGPSKSA</sequence>
<dbReference type="VEuPathDB" id="VectorBase:GPPI046730"/>